<dbReference type="Gene3D" id="3.10.350.10">
    <property type="entry name" value="LysM domain"/>
    <property type="match status" value="1"/>
</dbReference>
<protein>
    <submittedName>
        <fullName evidence="2">CAZy families CBM50 protein</fullName>
    </submittedName>
</protein>
<dbReference type="SUPFAM" id="SSF54106">
    <property type="entry name" value="LysM domain"/>
    <property type="match status" value="1"/>
</dbReference>
<name>A0A060BX57_9PSED</name>
<feature type="non-terminal residue" evidence="2">
    <location>
        <position position="91"/>
    </location>
</feature>
<dbReference type="InterPro" id="IPR018392">
    <property type="entry name" value="LysM"/>
</dbReference>
<proteinExistence type="predicted"/>
<dbReference type="AlphaFoldDB" id="A0A060BX57"/>
<sequence>RLFYDDMLIGKTGSLAPTKPADKSSGTSVTYKTYTVRHGDCLYNIGTKSGVNWRAIAALNGIKSPYLLHIGQVLKLSVTAAKSSKAAESTV</sequence>
<feature type="domain" description="LysM" evidence="1">
    <location>
        <begin position="32"/>
        <end position="76"/>
    </location>
</feature>
<dbReference type="CDD" id="cd00118">
    <property type="entry name" value="LysM"/>
    <property type="match status" value="1"/>
</dbReference>
<dbReference type="SMART" id="SM00257">
    <property type="entry name" value="LysM"/>
    <property type="match status" value="1"/>
</dbReference>
<dbReference type="EMBL" id="KF120009">
    <property type="protein sequence ID" value="AIA87277.1"/>
    <property type="molecule type" value="Genomic_DNA"/>
</dbReference>
<reference evidence="2" key="1">
    <citation type="journal article" date="2013" name="Environ. Microbiol.">
        <title>Seasonally variable intestinal metagenomes of the red palm weevil (Rhynchophorus ferrugineus).</title>
        <authorList>
            <person name="Jia S."/>
            <person name="Zhang X."/>
            <person name="Zhang G."/>
            <person name="Yin A."/>
            <person name="Zhang S."/>
            <person name="Li F."/>
            <person name="Wang L."/>
            <person name="Zhao D."/>
            <person name="Yun Q."/>
            <person name="Tala"/>
            <person name="Wang J."/>
            <person name="Sun G."/>
            <person name="Baabdullah M."/>
            <person name="Yu X."/>
            <person name="Hu S."/>
            <person name="Al-Mssallem I.S."/>
            <person name="Yu J."/>
        </authorList>
    </citation>
    <scope>NUCLEOTIDE SEQUENCE</scope>
</reference>
<dbReference type="Pfam" id="PF01476">
    <property type="entry name" value="LysM"/>
    <property type="match status" value="1"/>
</dbReference>
<feature type="non-terminal residue" evidence="2">
    <location>
        <position position="1"/>
    </location>
</feature>
<evidence type="ECO:0000313" key="2">
    <source>
        <dbReference type="EMBL" id="AIA87277.1"/>
    </source>
</evidence>
<accession>A0A060BX57</accession>
<dbReference type="InterPro" id="IPR036779">
    <property type="entry name" value="LysM_dom_sf"/>
</dbReference>
<dbReference type="PROSITE" id="PS51782">
    <property type="entry name" value="LYSM"/>
    <property type="match status" value="1"/>
</dbReference>
<organism evidence="2">
    <name type="scientific">uncultured Pseudomonas sp</name>
    <dbReference type="NCBI Taxonomy" id="114707"/>
    <lineage>
        <taxon>Bacteria</taxon>
        <taxon>Pseudomonadati</taxon>
        <taxon>Pseudomonadota</taxon>
        <taxon>Gammaproteobacteria</taxon>
        <taxon>Pseudomonadales</taxon>
        <taxon>Pseudomonadaceae</taxon>
        <taxon>Pseudomonas</taxon>
        <taxon>environmental samples</taxon>
    </lineage>
</organism>
<evidence type="ECO:0000259" key="1">
    <source>
        <dbReference type="PROSITE" id="PS51782"/>
    </source>
</evidence>